<dbReference type="FunFam" id="3.40.50.2000:FF:000119">
    <property type="entry name" value="Glycosyl transferase group 1"/>
    <property type="match status" value="1"/>
</dbReference>
<dbReference type="AlphaFoldDB" id="A0A6I4ISF6"/>
<dbReference type="Proteomes" id="UP000431264">
    <property type="component" value="Unassembled WGS sequence"/>
</dbReference>
<evidence type="ECO:0000259" key="2">
    <source>
        <dbReference type="Pfam" id="PF00534"/>
    </source>
</evidence>
<dbReference type="Pfam" id="PF13439">
    <property type="entry name" value="Glyco_transf_4"/>
    <property type="match status" value="1"/>
</dbReference>
<gene>
    <name evidence="4" type="ORF">GOQ30_07085</name>
</gene>
<evidence type="ECO:0000313" key="5">
    <source>
        <dbReference type="Proteomes" id="UP000431264"/>
    </source>
</evidence>
<dbReference type="GO" id="GO:0016757">
    <property type="term" value="F:glycosyltransferase activity"/>
    <property type="evidence" value="ECO:0007669"/>
    <property type="project" value="InterPro"/>
</dbReference>
<dbReference type="Gene3D" id="3.40.50.2000">
    <property type="entry name" value="Glycogen Phosphorylase B"/>
    <property type="match status" value="2"/>
</dbReference>
<keyword evidence="5" id="KW-1185">Reference proteome</keyword>
<keyword evidence="1 4" id="KW-0808">Transferase</keyword>
<dbReference type="RefSeq" id="WP_140997319.1">
    <property type="nucleotide sequence ID" value="NZ_VDCZ01000004.1"/>
</dbReference>
<sequence length="391" mass="45313">MRIGIEAQRLFRTHKHGMDRVALELIQNLQIIDKVNEYFIFVKPDQDKSVIQETSNFKIVEIPGNLYPWWEQFKLPKVAKSLQCDVLHCTSNTAPYSKNIPLITTLHDIIYMEGNLMKLLTSKASLYQKIGNLYRRCIVHSVVKNSKKLITVSNFEKENITKFFQLENHTIETVYNGVNEKFKMNLETEYLKKCKTVHQLPDNYVLHIANKDPRKNTLRVLVAFQKFLNQSKLPYKLVMLGCKEEDLTLSLKEINALKLREHIVLLGYVSDNDLPAIYYFAELFLFPSLREGFGIPIIEAMACGIPVITSNTSSMPEVAGNAAHLVDPFNTDEICEGMMKIVLDENYKGLLIQKGMLQSKKFSWEKMAWQVLEQYKQLYNEINTKGYDKRK</sequence>
<protein>
    <submittedName>
        <fullName evidence="4">Glycosyltransferase</fullName>
    </submittedName>
</protein>
<name>A0A6I4ISF6_9FLAO</name>
<dbReference type="Pfam" id="PF00534">
    <property type="entry name" value="Glycos_transf_1"/>
    <property type="match status" value="1"/>
</dbReference>
<dbReference type="CDD" id="cd03809">
    <property type="entry name" value="GT4_MtfB-like"/>
    <property type="match status" value="1"/>
</dbReference>
<dbReference type="PANTHER" id="PTHR46401:SF2">
    <property type="entry name" value="GLYCOSYLTRANSFERASE WBBK-RELATED"/>
    <property type="match status" value="1"/>
</dbReference>
<dbReference type="InterPro" id="IPR001296">
    <property type="entry name" value="Glyco_trans_1"/>
</dbReference>
<evidence type="ECO:0000313" key="4">
    <source>
        <dbReference type="EMBL" id="MVO08927.1"/>
    </source>
</evidence>
<dbReference type="OrthoDB" id="9801609at2"/>
<comment type="caution">
    <text evidence="4">The sequence shown here is derived from an EMBL/GenBank/DDBJ whole genome shotgun (WGS) entry which is preliminary data.</text>
</comment>
<feature type="domain" description="Glycosyltransferase subfamily 4-like N-terminal" evidence="3">
    <location>
        <begin position="51"/>
        <end position="180"/>
    </location>
</feature>
<evidence type="ECO:0000256" key="1">
    <source>
        <dbReference type="ARBA" id="ARBA00022679"/>
    </source>
</evidence>
<dbReference type="InterPro" id="IPR028098">
    <property type="entry name" value="Glyco_trans_4-like_N"/>
</dbReference>
<reference evidence="5" key="1">
    <citation type="submission" date="2019-05" db="EMBL/GenBank/DDBJ databases">
        <title>Flavobacterium profundi sp. nov., isolated from a deep-sea seamount.</title>
        <authorList>
            <person name="Zhang D.-C."/>
        </authorList>
    </citation>
    <scope>NUCLEOTIDE SEQUENCE [LARGE SCALE GENOMIC DNA]</scope>
    <source>
        <strain evidence="5">TP390</strain>
    </source>
</reference>
<dbReference type="SUPFAM" id="SSF53756">
    <property type="entry name" value="UDP-Glycosyltransferase/glycogen phosphorylase"/>
    <property type="match status" value="1"/>
</dbReference>
<proteinExistence type="predicted"/>
<evidence type="ECO:0000259" key="3">
    <source>
        <dbReference type="Pfam" id="PF13439"/>
    </source>
</evidence>
<dbReference type="PANTHER" id="PTHR46401">
    <property type="entry name" value="GLYCOSYLTRANSFERASE WBBK-RELATED"/>
    <property type="match status" value="1"/>
</dbReference>
<feature type="domain" description="Glycosyl transferase family 1" evidence="2">
    <location>
        <begin position="197"/>
        <end position="348"/>
    </location>
</feature>
<organism evidence="4 5">
    <name type="scientific">Flavobacterium profundi</name>
    <dbReference type="NCBI Taxonomy" id="1774945"/>
    <lineage>
        <taxon>Bacteria</taxon>
        <taxon>Pseudomonadati</taxon>
        <taxon>Bacteroidota</taxon>
        <taxon>Flavobacteriia</taxon>
        <taxon>Flavobacteriales</taxon>
        <taxon>Flavobacteriaceae</taxon>
        <taxon>Flavobacterium</taxon>
    </lineage>
</organism>
<accession>A0A6I4ISF6</accession>
<dbReference type="EMBL" id="WQLW01000004">
    <property type="protein sequence ID" value="MVO08927.1"/>
    <property type="molecule type" value="Genomic_DNA"/>
</dbReference>